<keyword evidence="4" id="KW-1185">Reference proteome</keyword>
<protein>
    <recommendedName>
        <fullName evidence="2">Synergin gamma C-terminal domain-containing protein</fullName>
    </recommendedName>
</protein>
<dbReference type="AlphaFoldDB" id="A0AAQ3U9S4"/>
<dbReference type="EMBL" id="CP144752">
    <property type="protein sequence ID" value="WVZ88289.1"/>
    <property type="molecule type" value="Genomic_DNA"/>
</dbReference>
<name>A0AAQ3U9S4_PASNO</name>
<proteinExistence type="predicted"/>
<evidence type="ECO:0000313" key="4">
    <source>
        <dbReference type="Proteomes" id="UP001341281"/>
    </source>
</evidence>
<dbReference type="PANTHER" id="PTHR35701:SF1">
    <property type="entry name" value="OS11G0148400 PROTEIN"/>
    <property type="match status" value="1"/>
</dbReference>
<gene>
    <name evidence="3" type="ORF">U9M48_034825</name>
</gene>
<organism evidence="3 4">
    <name type="scientific">Paspalum notatum var. saurae</name>
    <dbReference type="NCBI Taxonomy" id="547442"/>
    <lineage>
        <taxon>Eukaryota</taxon>
        <taxon>Viridiplantae</taxon>
        <taxon>Streptophyta</taxon>
        <taxon>Embryophyta</taxon>
        <taxon>Tracheophyta</taxon>
        <taxon>Spermatophyta</taxon>
        <taxon>Magnoliopsida</taxon>
        <taxon>Liliopsida</taxon>
        <taxon>Poales</taxon>
        <taxon>Poaceae</taxon>
        <taxon>PACMAD clade</taxon>
        <taxon>Panicoideae</taxon>
        <taxon>Andropogonodae</taxon>
        <taxon>Paspaleae</taxon>
        <taxon>Paspalinae</taxon>
        <taxon>Paspalum</taxon>
    </lineage>
</organism>
<reference evidence="3 4" key="1">
    <citation type="submission" date="2024-02" db="EMBL/GenBank/DDBJ databases">
        <title>High-quality chromosome-scale genome assembly of Pensacola bahiagrass (Paspalum notatum Flugge var. saurae).</title>
        <authorList>
            <person name="Vega J.M."/>
            <person name="Podio M."/>
            <person name="Orjuela J."/>
            <person name="Siena L.A."/>
            <person name="Pessino S.C."/>
            <person name="Combes M.C."/>
            <person name="Mariac C."/>
            <person name="Albertini E."/>
            <person name="Pupilli F."/>
            <person name="Ortiz J.P.A."/>
            <person name="Leblanc O."/>
        </authorList>
    </citation>
    <scope>NUCLEOTIDE SEQUENCE [LARGE SCALE GENOMIC DNA]</scope>
    <source>
        <strain evidence="3">R1</strain>
        <tissue evidence="3">Leaf</tissue>
    </source>
</reference>
<accession>A0AAQ3U9S4</accession>
<dbReference type="Pfam" id="PF25999">
    <property type="entry name" value="SYNRG_C"/>
    <property type="match status" value="1"/>
</dbReference>
<sequence>MDAVAFPPPPAPFLDDDLDFGDFAFASAPAPQPPLADPRPAAAFAAFDDDWGDFVAGDLGSSAGPPAPPTAAAPSSSWEKPRGPLPLSLFGADEDDGDGLEEEEEEEGPAGPPPTATAHQHGPYGARQADLKDLIAGLYGSRPPPAAGPEAAGTQQEADQGFGDDDWEFTAAAAGPADQDGGGRGDGIAGNVEDITKSLSTDQEDWSSFTSVDEKLNHVHQTTDIIGIHESTGECVKASPYSPANSSAILDLYKESKQAEPIHIAQSSAESLQSSSALFYNNDMKSSFGTDENQSSRSTSDGILIEFYHRLREESLIVISRHVKELRDAQKVSTPSDDENSKSAGIGREIQEIYDKLKDYSLPEGFCTEEHPSKDVCITELLNYTKEEHLKDFEQEHCLAEKIAWALEDVNMAVELYKHSVSTLQILKLLSKEQGDYVSAWYSLLLPCAQELQHGAALWQESYYANVCDRVISEGGHYFIALGEIYRVAQILYFSMQCFKPWVLAVPGMLSKMLSCWDSCTSSWNSALMESIKNITNLEVLNLQKNIPNEMQCRLTLLPTSLVPGLKVVMWNADQCFVKVANLWANRISPDPPQLSRNATSSIN</sequence>
<feature type="compositionally biased region" description="Acidic residues" evidence="1">
    <location>
        <begin position="92"/>
        <end position="108"/>
    </location>
</feature>
<evidence type="ECO:0000259" key="2">
    <source>
        <dbReference type="Pfam" id="PF25999"/>
    </source>
</evidence>
<feature type="region of interest" description="Disordered" evidence="1">
    <location>
        <begin position="137"/>
        <end position="163"/>
    </location>
</feature>
<evidence type="ECO:0000313" key="3">
    <source>
        <dbReference type="EMBL" id="WVZ88289.1"/>
    </source>
</evidence>
<dbReference type="InterPro" id="IPR059024">
    <property type="entry name" value="SYNRG_C"/>
</dbReference>
<dbReference type="PANTHER" id="PTHR35701">
    <property type="entry name" value="OS11G0148400 PROTEIN"/>
    <property type="match status" value="1"/>
</dbReference>
<evidence type="ECO:0000256" key="1">
    <source>
        <dbReference type="SAM" id="MobiDB-lite"/>
    </source>
</evidence>
<feature type="region of interest" description="Disordered" evidence="1">
    <location>
        <begin position="54"/>
        <end position="124"/>
    </location>
</feature>
<feature type="compositionally biased region" description="Low complexity" evidence="1">
    <location>
        <begin position="148"/>
        <end position="158"/>
    </location>
</feature>
<feature type="compositionally biased region" description="Low complexity" evidence="1">
    <location>
        <begin position="54"/>
        <end position="64"/>
    </location>
</feature>
<dbReference type="Proteomes" id="UP001341281">
    <property type="component" value="Chromosome 08"/>
</dbReference>
<feature type="domain" description="Synergin gamma C-terminal" evidence="2">
    <location>
        <begin position="432"/>
        <end position="595"/>
    </location>
</feature>